<dbReference type="AlphaFoldDB" id="N6UTE5"/>
<sequence>MLIEANACYKPVIAYKSGGVVEVVDNGFNGFLVK</sequence>
<organism evidence="2 3">
    <name type="scientific">Methanocaldococcus villosus KIN24-T80</name>
    <dbReference type="NCBI Taxonomy" id="1069083"/>
    <lineage>
        <taxon>Archaea</taxon>
        <taxon>Methanobacteriati</taxon>
        <taxon>Methanobacteriota</taxon>
        <taxon>Methanomada group</taxon>
        <taxon>Methanococci</taxon>
        <taxon>Methanococcales</taxon>
        <taxon>Methanocaldococcaceae</taxon>
        <taxon>Methanocaldococcus</taxon>
    </lineage>
</organism>
<dbReference type="Pfam" id="PF00534">
    <property type="entry name" value="Glycos_transf_1"/>
    <property type="match status" value="1"/>
</dbReference>
<dbReference type="Gene3D" id="3.40.50.2000">
    <property type="entry name" value="Glycogen Phosphorylase B"/>
    <property type="match status" value="1"/>
</dbReference>
<dbReference type="Proteomes" id="UP000053695">
    <property type="component" value="Unassembled WGS sequence"/>
</dbReference>
<keyword evidence="2" id="KW-0808">Transferase</keyword>
<dbReference type="EMBL" id="APMM01000075">
    <property type="protein sequence ID" value="ENN95569.1"/>
    <property type="molecule type" value="Genomic_DNA"/>
</dbReference>
<keyword evidence="3" id="KW-1185">Reference proteome</keyword>
<dbReference type="GO" id="GO:0016757">
    <property type="term" value="F:glycosyltransferase activity"/>
    <property type="evidence" value="ECO:0007669"/>
    <property type="project" value="InterPro"/>
</dbReference>
<dbReference type="RefSeq" id="WP_004595030.1">
    <property type="nucleotide sequence ID" value="NZ_APMM01000075.1"/>
</dbReference>
<accession>N6UTE5</accession>
<reference evidence="2 3" key="1">
    <citation type="journal article" date="2013" name="Genome Announc.">
        <title>Draft Genome Sequence of a Highly Flagellated, Fast-Swimming Archaeon, Methanocaldococcus villosus Strain KIN24-T80 (DSM 22612).</title>
        <authorList>
            <person name="Thennarasu S."/>
            <person name="Polireddy D."/>
            <person name="Antony A."/>
            <person name="Yada M.R."/>
            <person name="Algarawi S."/>
            <person name="Sivakumar N."/>
        </authorList>
    </citation>
    <scope>NUCLEOTIDE SEQUENCE [LARGE SCALE GENOMIC DNA]</scope>
    <source>
        <strain evidence="2 3">KIN24-T80</strain>
    </source>
</reference>
<protein>
    <submittedName>
        <fullName evidence="2">Group 1 glycosyl transferase</fullName>
    </submittedName>
</protein>
<dbReference type="SUPFAM" id="SSF53756">
    <property type="entry name" value="UDP-Glycosyltransferase/glycogen phosphorylase"/>
    <property type="match status" value="1"/>
</dbReference>
<evidence type="ECO:0000313" key="3">
    <source>
        <dbReference type="Proteomes" id="UP000053695"/>
    </source>
</evidence>
<comment type="caution">
    <text evidence="2">The sequence shown here is derived from an EMBL/GenBank/DDBJ whole genome shotgun (WGS) entry which is preliminary data.</text>
</comment>
<name>N6UTE5_9EURY</name>
<evidence type="ECO:0000313" key="2">
    <source>
        <dbReference type="EMBL" id="ENN95569.1"/>
    </source>
</evidence>
<dbReference type="InterPro" id="IPR001296">
    <property type="entry name" value="Glyco_trans_1"/>
</dbReference>
<gene>
    <name evidence="2" type="ORF">J422_07137</name>
</gene>
<feature type="domain" description="Glycosyl transferase family 1" evidence="1">
    <location>
        <begin position="2"/>
        <end position="34"/>
    </location>
</feature>
<proteinExistence type="predicted"/>
<evidence type="ECO:0000259" key="1">
    <source>
        <dbReference type="Pfam" id="PF00534"/>
    </source>
</evidence>